<dbReference type="Proteomes" id="UP000270296">
    <property type="component" value="Unassembled WGS sequence"/>
</dbReference>
<dbReference type="WBParaSite" id="SBAD_0000153201-mRNA-1">
    <property type="protein sequence ID" value="SBAD_0000153201-mRNA-1"/>
    <property type="gene ID" value="SBAD_0000153201"/>
</dbReference>
<evidence type="ECO:0000313" key="3">
    <source>
        <dbReference type="WBParaSite" id="SBAD_0000153201-mRNA-1"/>
    </source>
</evidence>
<proteinExistence type="predicted"/>
<reference evidence="3" key="1">
    <citation type="submission" date="2016-06" db="UniProtKB">
        <authorList>
            <consortium name="WormBaseParasite"/>
        </authorList>
    </citation>
    <scope>IDENTIFICATION</scope>
</reference>
<accession>A0A183ICX1</accession>
<name>A0A183ICX1_9BILA</name>
<evidence type="ECO:0000313" key="1">
    <source>
        <dbReference type="EMBL" id="VDO94419.1"/>
    </source>
</evidence>
<evidence type="ECO:0000313" key="2">
    <source>
        <dbReference type="Proteomes" id="UP000270296"/>
    </source>
</evidence>
<protein>
    <submittedName>
        <fullName evidence="3">SDR family NAD(P)-dependent oxidoreductase</fullName>
    </submittedName>
</protein>
<dbReference type="AlphaFoldDB" id="A0A183ICX1"/>
<dbReference type="EMBL" id="UZAM01006834">
    <property type="protein sequence ID" value="VDO94419.1"/>
    <property type="molecule type" value="Genomic_DNA"/>
</dbReference>
<dbReference type="SUPFAM" id="SSF51735">
    <property type="entry name" value="NAD(P)-binding Rossmann-fold domains"/>
    <property type="match status" value="1"/>
</dbReference>
<gene>
    <name evidence="1" type="ORF">SBAD_LOCUS1465</name>
</gene>
<reference evidence="1 2" key="2">
    <citation type="submission" date="2018-11" db="EMBL/GenBank/DDBJ databases">
        <authorList>
            <consortium name="Pathogen Informatics"/>
        </authorList>
    </citation>
    <scope>NUCLEOTIDE SEQUENCE [LARGE SCALE GENOMIC DNA]</scope>
</reference>
<dbReference type="Gene3D" id="3.40.50.720">
    <property type="entry name" value="NAD(P)-binding Rossmann-like Domain"/>
    <property type="match status" value="1"/>
</dbReference>
<keyword evidence="2" id="KW-1185">Reference proteome</keyword>
<dbReference type="InterPro" id="IPR036291">
    <property type="entry name" value="NAD(P)-bd_dom_sf"/>
</dbReference>
<organism evidence="3">
    <name type="scientific">Soboliphyme baturini</name>
    <dbReference type="NCBI Taxonomy" id="241478"/>
    <lineage>
        <taxon>Eukaryota</taxon>
        <taxon>Metazoa</taxon>
        <taxon>Ecdysozoa</taxon>
        <taxon>Nematoda</taxon>
        <taxon>Enoplea</taxon>
        <taxon>Dorylaimia</taxon>
        <taxon>Dioctophymatida</taxon>
        <taxon>Dioctophymatoidea</taxon>
        <taxon>Soboliphymatidae</taxon>
        <taxon>Soboliphyme</taxon>
    </lineage>
</organism>
<dbReference type="OrthoDB" id="191139at2759"/>
<sequence length="86" mass="9610">MKRAKSLRRSISLRVYEEVSMAGKTVAITNANCGLGFQVARMMALRDSRLILISSTKESALKTKERILKDKAFPVQEIERAIIIAS</sequence>